<proteinExistence type="predicted"/>
<evidence type="ECO:0000313" key="1">
    <source>
        <dbReference type="EMBL" id="EJK68743.1"/>
    </source>
</evidence>
<dbReference type="EMBL" id="AGNL01010894">
    <property type="protein sequence ID" value="EJK68743.1"/>
    <property type="molecule type" value="Genomic_DNA"/>
</dbReference>
<comment type="caution">
    <text evidence="1">The sequence shown here is derived from an EMBL/GenBank/DDBJ whole genome shotgun (WGS) entry which is preliminary data.</text>
</comment>
<evidence type="ECO:0000313" key="2">
    <source>
        <dbReference type="Proteomes" id="UP000266841"/>
    </source>
</evidence>
<dbReference type="Proteomes" id="UP000266841">
    <property type="component" value="Unassembled WGS sequence"/>
</dbReference>
<dbReference type="AlphaFoldDB" id="K0SR81"/>
<name>K0SR81_THAOC</name>
<protein>
    <submittedName>
        <fullName evidence="1">Uncharacterized protein</fullName>
    </submittedName>
</protein>
<reference evidence="1 2" key="1">
    <citation type="journal article" date="2012" name="Genome Biol.">
        <title>Genome and low-iron response of an oceanic diatom adapted to chronic iron limitation.</title>
        <authorList>
            <person name="Lommer M."/>
            <person name="Specht M."/>
            <person name="Roy A.S."/>
            <person name="Kraemer L."/>
            <person name="Andreson R."/>
            <person name="Gutowska M.A."/>
            <person name="Wolf J."/>
            <person name="Bergner S.V."/>
            <person name="Schilhabel M.B."/>
            <person name="Klostermeier U.C."/>
            <person name="Beiko R.G."/>
            <person name="Rosenstiel P."/>
            <person name="Hippler M."/>
            <person name="Laroche J."/>
        </authorList>
    </citation>
    <scope>NUCLEOTIDE SEQUENCE [LARGE SCALE GENOMIC DNA]</scope>
    <source>
        <strain evidence="1 2">CCMP1005</strain>
    </source>
</reference>
<gene>
    <name evidence="1" type="ORF">THAOC_10050</name>
</gene>
<keyword evidence="2" id="KW-1185">Reference proteome</keyword>
<sequence>MGGETMIEKTEDYHRAACWKVLFVFPSFRRGGKVKRQCLDWGTTSGLDPILLAVTNDAPREDHRRCLWRVSFV</sequence>
<organism evidence="1 2">
    <name type="scientific">Thalassiosira oceanica</name>
    <name type="common">Marine diatom</name>
    <dbReference type="NCBI Taxonomy" id="159749"/>
    <lineage>
        <taxon>Eukaryota</taxon>
        <taxon>Sar</taxon>
        <taxon>Stramenopiles</taxon>
        <taxon>Ochrophyta</taxon>
        <taxon>Bacillariophyta</taxon>
        <taxon>Coscinodiscophyceae</taxon>
        <taxon>Thalassiosirophycidae</taxon>
        <taxon>Thalassiosirales</taxon>
        <taxon>Thalassiosiraceae</taxon>
        <taxon>Thalassiosira</taxon>
    </lineage>
</organism>
<accession>K0SR81</accession>